<gene>
    <name evidence="2" type="ORF">IAB67_00295</name>
</gene>
<comment type="caution">
    <text evidence="2">The sequence shown here is derived from an EMBL/GenBank/DDBJ whole genome shotgun (WGS) entry which is preliminary data.</text>
</comment>
<protein>
    <submittedName>
        <fullName evidence="2">Stage II sporulation protein P</fullName>
    </submittedName>
</protein>
<dbReference type="InterPro" id="IPR010897">
    <property type="entry name" value="Spore_II_P"/>
</dbReference>
<proteinExistence type="predicted"/>
<dbReference type="AlphaFoldDB" id="A0A9D1ITA1"/>
<reference evidence="2" key="2">
    <citation type="journal article" date="2021" name="PeerJ">
        <title>Extensive microbial diversity within the chicken gut microbiome revealed by metagenomics and culture.</title>
        <authorList>
            <person name="Gilroy R."/>
            <person name="Ravi A."/>
            <person name="Getino M."/>
            <person name="Pursley I."/>
            <person name="Horton D.L."/>
            <person name="Alikhan N.F."/>
            <person name="Baker D."/>
            <person name="Gharbi K."/>
            <person name="Hall N."/>
            <person name="Watson M."/>
            <person name="Adriaenssens E.M."/>
            <person name="Foster-Nyarko E."/>
            <person name="Jarju S."/>
            <person name="Secka A."/>
            <person name="Antonio M."/>
            <person name="Oren A."/>
            <person name="Chaudhuri R.R."/>
            <person name="La Ragione R."/>
            <person name="Hildebrand F."/>
            <person name="Pallen M.J."/>
        </authorList>
    </citation>
    <scope>NUCLEOTIDE SEQUENCE</scope>
    <source>
        <strain evidence="2">CHK191-8634</strain>
    </source>
</reference>
<dbReference type="Pfam" id="PF07454">
    <property type="entry name" value="SpoIIP"/>
    <property type="match status" value="1"/>
</dbReference>
<dbReference type="NCBIfam" id="TIGR02867">
    <property type="entry name" value="spore_II_P"/>
    <property type="match status" value="1"/>
</dbReference>
<evidence type="ECO:0000313" key="3">
    <source>
        <dbReference type="Proteomes" id="UP000824073"/>
    </source>
</evidence>
<sequence>MRNHRHSRGRRRRPVNHWRVLPRTALGIFAATVILTRTGAADKLEALVDQWAQNEGLSSALLAMAMPGGTDEALPASAPDTPDEPAPVPDEEENTDADSLPAQIEMAESPPPEVIADLPPADVASVTIDGKDDGYPGSGSIYIQNRSKYDIDIPALLKADDGVQLSGDDVQVLIMHTHGSEAYTPDPFNNYTPTDTDRTTDTNYNVVRVGDEIADILESRGIKTVHSRTLHDSPAYNGSYNRALEDITAYIKKYPSIKVVIDVHRDAMVTQNGTKYKTVAEVNGETTAQLMFVCGTDGGGLVHDSWRKNLSFQMKLQDRLNTEYPGLMRPINIRDERFNQHVTLGSMLLEVGTSGNSLPEALSSARLFANALADELLSR</sequence>
<organism evidence="2 3">
    <name type="scientific">Candidatus Ventrousia excrementavium</name>
    <dbReference type="NCBI Taxonomy" id="2840961"/>
    <lineage>
        <taxon>Bacteria</taxon>
        <taxon>Bacillati</taxon>
        <taxon>Bacillota</taxon>
        <taxon>Clostridia</taxon>
        <taxon>Eubacteriales</taxon>
        <taxon>Clostridiaceae</taxon>
        <taxon>Clostridiaceae incertae sedis</taxon>
        <taxon>Candidatus Ventrousia</taxon>
    </lineage>
</organism>
<dbReference type="EMBL" id="DVMR01000005">
    <property type="protein sequence ID" value="HIU42720.1"/>
    <property type="molecule type" value="Genomic_DNA"/>
</dbReference>
<evidence type="ECO:0000256" key="1">
    <source>
        <dbReference type="SAM" id="MobiDB-lite"/>
    </source>
</evidence>
<dbReference type="Proteomes" id="UP000824073">
    <property type="component" value="Unassembled WGS sequence"/>
</dbReference>
<evidence type="ECO:0000313" key="2">
    <source>
        <dbReference type="EMBL" id="HIU42720.1"/>
    </source>
</evidence>
<name>A0A9D1ITA1_9CLOT</name>
<feature type="region of interest" description="Disordered" evidence="1">
    <location>
        <begin position="69"/>
        <end position="97"/>
    </location>
</feature>
<reference evidence="2" key="1">
    <citation type="submission" date="2020-10" db="EMBL/GenBank/DDBJ databases">
        <authorList>
            <person name="Gilroy R."/>
        </authorList>
    </citation>
    <scope>NUCLEOTIDE SEQUENCE</scope>
    <source>
        <strain evidence="2">CHK191-8634</strain>
    </source>
</reference>
<accession>A0A9D1ITA1</accession>